<evidence type="ECO:0000313" key="3">
    <source>
        <dbReference type="RefSeq" id="XP_007533371.1"/>
    </source>
</evidence>
<dbReference type="eggNOG" id="KOG4815">
    <property type="taxonomic scope" value="Eukaryota"/>
</dbReference>
<reference evidence="3" key="1">
    <citation type="submission" date="2025-04" db="UniProtKB">
        <authorList>
            <consortium name="RefSeq"/>
        </authorList>
    </citation>
    <scope>IDENTIFICATION</scope>
</reference>
<evidence type="ECO:0000256" key="1">
    <source>
        <dbReference type="SAM" id="MobiDB-lite"/>
    </source>
</evidence>
<dbReference type="AlphaFoldDB" id="A0A1S3ADQ1"/>
<proteinExistence type="predicted"/>
<dbReference type="InParanoid" id="A0A1S3ADQ1"/>
<dbReference type="Pfam" id="PF15429">
    <property type="entry name" value="DUF4628"/>
    <property type="match status" value="1"/>
</dbReference>
<protein>
    <submittedName>
        <fullName evidence="3 4">Uncharacterized protein C1orf226 homolog</fullName>
    </submittedName>
</protein>
<dbReference type="OrthoDB" id="10030336at2759"/>
<feature type="region of interest" description="Disordered" evidence="1">
    <location>
        <begin position="73"/>
        <end position="231"/>
    </location>
</feature>
<keyword evidence="2" id="KW-1185">Reference proteome</keyword>
<dbReference type="GeneID" id="103122699"/>
<feature type="compositionally biased region" description="Polar residues" evidence="1">
    <location>
        <begin position="130"/>
        <end position="139"/>
    </location>
</feature>
<evidence type="ECO:0000313" key="2">
    <source>
        <dbReference type="Proteomes" id="UP001652624"/>
    </source>
</evidence>
<dbReference type="InterPro" id="IPR027851">
    <property type="entry name" value="DUF4628"/>
</dbReference>
<accession>A0A1S3ADQ1</accession>
<dbReference type="RefSeq" id="XP_007533371.1">
    <property type="nucleotide sequence ID" value="XM_007533309.2"/>
</dbReference>
<organism evidence="2 3">
    <name type="scientific">Erinaceus europaeus</name>
    <name type="common">Western European hedgehog</name>
    <dbReference type="NCBI Taxonomy" id="9365"/>
    <lineage>
        <taxon>Eukaryota</taxon>
        <taxon>Metazoa</taxon>
        <taxon>Chordata</taxon>
        <taxon>Craniata</taxon>
        <taxon>Vertebrata</taxon>
        <taxon>Euteleostomi</taxon>
        <taxon>Mammalia</taxon>
        <taxon>Eutheria</taxon>
        <taxon>Laurasiatheria</taxon>
        <taxon>Eulipotyphla</taxon>
        <taxon>Erinaceidae</taxon>
        <taxon>Erinaceinae</taxon>
        <taxon>Erinaceus</taxon>
    </lineage>
</organism>
<gene>
    <name evidence="3" type="primary">LOC103122699</name>
    <name evidence="4" type="synonym">CUNH1orf226</name>
</gene>
<evidence type="ECO:0000313" key="4">
    <source>
        <dbReference type="RefSeq" id="XP_060039820.1"/>
    </source>
</evidence>
<dbReference type="RefSeq" id="XP_060039820.1">
    <property type="nucleotide sequence ID" value="XM_060183837.1"/>
</dbReference>
<feature type="compositionally biased region" description="Polar residues" evidence="1">
    <location>
        <begin position="105"/>
        <end position="120"/>
    </location>
</feature>
<feature type="compositionally biased region" description="Basic and acidic residues" evidence="1">
    <location>
        <begin position="173"/>
        <end position="187"/>
    </location>
</feature>
<dbReference type="Proteomes" id="UP001652624">
    <property type="component" value="Unplaced"/>
</dbReference>
<name>A0A1S3ADQ1_ERIEU</name>
<sequence>MFENVNAALTPKLQASHSVPHLSWPAAPSALRYLGKTVGTKVNDLLRRKEAWGPVGLGSMEVNRTAGFQLARGADMEDEDRSSPPEAFPRLDPPPPITRKRTPRALTTPQDMLISSQPVLNSLDGGAEPPNSSSTSQTDPADPTPVLGIPTEGDHRDMGMANGEVTLSVPDLIHQDSQEAPKGRRSSDAGLKLSLNPTSPIPWLENSSPPAQPLTPSLEPEGPHPDLLSFE</sequence>